<reference evidence="2" key="1">
    <citation type="submission" date="2019-02" db="EMBL/GenBank/DDBJ databases">
        <title>Deep-cultivation of Planctomycetes and their phenomic and genomic characterization uncovers novel biology.</title>
        <authorList>
            <person name="Wiegand S."/>
            <person name="Jogler M."/>
            <person name="Boedeker C."/>
            <person name="Pinto D."/>
            <person name="Vollmers J."/>
            <person name="Rivas-Marin E."/>
            <person name="Kohn T."/>
            <person name="Peeters S.H."/>
            <person name="Heuer A."/>
            <person name="Rast P."/>
            <person name="Oberbeckmann S."/>
            <person name="Bunk B."/>
            <person name="Jeske O."/>
            <person name="Meyerdierks A."/>
            <person name="Storesund J.E."/>
            <person name="Kallscheuer N."/>
            <person name="Luecker S."/>
            <person name="Lage O.M."/>
            <person name="Pohl T."/>
            <person name="Merkel B.J."/>
            <person name="Hornburger P."/>
            <person name="Mueller R.-W."/>
            <person name="Bruemmer F."/>
            <person name="Labrenz M."/>
            <person name="Spormann A.M."/>
            <person name="Op den Camp H."/>
            <person name="Overmann J."/>
            <person name="Amann R."/>
            <person name="Jetten M.S.M."/>
            <person name="Mascher T."/>
            <person name="Medema M.H."/>
            <person name="Devos D.P."/>
            <person name="Kaster A.-K."/>
            <person name="Ovreas L."/>
            <person name="Rohde M."/>
            <person name="Galperin M.Y."/>
            <person name="Jogler C."/>
        </authorList>
    </citation>
    <scope>NUCLEOTIDE SEQUENCE [LARGE SCALE GENOMIC DNA]</scope>
    <source>
        <strain evidence="2">Pan97</strain>
    </source>
</reference>
<accession>A0A518CCE4</accession>
<dbReference type="EMBL" id="CP036289">
    <property type="protein sequence ID" value="QDU76892.1"/>
    <property type="molecule type" value="Genomic_DNA"/>
</dbReference>
<keyword evidence="2" id="KW-1185">Reference proteome</keyword>
<proteinExistence type="predicted"/>
<protein>
    <submittedName>
        <fullName evidence="1">Uncharacterized protein</fullName>
    </submittedName>
</protein>
<dbReference type="KEGG" id="bvo:Pan97_39490"/>
<dbReference type="RefSeq" id="WP_144975368.1">
    <property type="nucleotide sequence ID" value="NZ_CP036289.1"/>
</dbReference>
<organism evidence="1 2">
    <name type="scientific">Bremerella volcania</name>
    <dbReference type="NCBI Taxonomy" id="2527984"/>
    <lineage>
        <taxon>Bacteria</taxon>
        <taxon>Pseudomonadati</taxon>
        <taxon>Planctomycetota</taxon>
        <taxon>Planctomycetia</taxon>
        <taxon>Pirellulales</taxon>
        <taxon>Pirellulaceae</taxon>
        <taxon>Bremerella</taxon>
    </lineage>
</organism>
<evidence type="ECO:0000313" key="1">
    <source>
        <dbReference type="EMBL" id="QDU76892.1"/>
    </source>
</evidence>
<name>A0A518CCE4_9BACT</name>
<dbReference type="OrthoDB" id="282980at2"/>
<evidence type="ECO:0000313" key="2">
    <source>
        <dbReference type="Proteomes" id="UP000318626"/>
    </source>
</evidence>
<dbReference type="AlphaFoldDB" id="A0A518CCE4"/>
<dbReference type="Proteomes" id="UP000318626">
    <property type="component" value="Chromosome"/>
</dbReference>
<gene>
    <name evidence="1" type="ORF">Pan97_39490</name>
</gene>
<sequence>MTRQRLQAEPAYETSHLVAQDLLQRIRELLQDQPAPGGEVDIAWTHVGTMAEVNQRLAAVVGILEGR</sequence>